<dbReference type="GO" id="GO:0004497">
    <property type="term" value="F:monooxygenase activity"/>
    <property type="evidence" value="ECO:0007669"/>
    <property type="project" value="InterPro"/>
</dbReference>
<protein>
    <recommendedName>
        <fullName evidence="5">Cytochrome P450</fullName>
    </recommendedName>
</protein>
<dbReference type="GO" id="GO:0005506">
    <property type="term" value="F:iron ion binding"/>
    <property type="evidence" value="ECO:0007669"/>
    <property type="project" value="InterPro"/>
</dbReference>
<dbReference type="InterPro" id="IPR002401">
    <property type="entry name" value="Cyt_P450_E_grp-I"/>
</dbReference>
<comment type="similarity">
    <text evidence="1">Belongs to the cytochrome P450 family.</text>
</comment>
<dbReference type="GeneID" id="89970958"/>
<proteinExistence type="inferred from homology"/>
<comment type="caution">
    <text evidence="3">The sequence shown here is derived from an EMBL/GenBank/DDBJ whole genome shotgun (WGS) entry which is preliminary data.</text>
</comment>
<evidence type="ECO:0000313" key="4">
    <source>
        <dbReference type="Proteomes" id="UP001358417"/>
    </source>
</evidence>
<evidence type="ECO:0000313" key="3">
    <source>
        <dbReference type="EMBL" id="KAK5051955.1"/>
    </source>
</evidence>
<gene>
    <name evidence="3" type="ORF">LTR84_002759</name>
</gene>
<dbReference type="AlphaFoldDB" id="A0AAV9N8T5"/>
<dbReference type="RefSeq" id="XP_064705969.1">
    <property type="nucleotide sequence ID" value="XM_064846359.1"/>
</dbReference>
<comment type="cofactor">
    <cofactor evidence="2">
        <name>heme</name>
        <dbReference type="ChEBI" id="CHEBI:30413"/>
    </cofactor>
</comment>
<dbReference type="Pfam" id="PF00067">
    <property type="entry name" value="p450"/>
    <property type="match status" value="1"/>
</dbReference>
<sequence length="584" mass="65153">MSLWVVIGVLAVFGYPIWTMVALYRNYRLAQGADLPILISPVNPFNPLWILSRPYLNPLLSRLPGVLSQSTRYNYLGWAWRDKNYLHTLHGPAFIIVTPGENQLIVGGADACDDLFKRYREWPKNPAFNDPLNTFGPSVGTAEGDAWKRQRKITTAAFNERNSSLVWSEAVKQARQMLHTWVSTRGNEVTSTTEDTSLFALHVLTGAGFGISYDFDSSLKVPSHGHTVSYRDALRTVMDNIFITYFIASAGGLPSFILPQKARDVLTAVNEFRSYMSEMVTQERNQHRKGEGASTANLMSSIIRASDDAAREFAAAKATVDASKAPSLRASLTDSEIWGNLFIYNVAGHETTAGALAYAIGLLACHPEWQDWLQPELNQVFGNGSVNKDQYHDAFQQLKRCHAIMYETLRLYAPLNGIPRHTGSSYQVLKLGASSHTIPPNTAVFINNAAVQVDREIWSSDALAWRPGRWLQTQTENPKHTAQTKPESADTPIAPVDKAYIPWAAGPRVCPGKKFSQVEFVAAIAVLFHQYRVTPIVDTYNGETEAFARERTMQVLADSDMALAMRMNHPERLRLRWDKISGSS</sequence>
<dbReference type="GO" id="GO:0020037">
    <property type="term" value="F:heme binding"/>
    <property type="evidence" value="ECO:0007669"/>
    <property type="project" value="InterPro"/>
</dbReference>
<keyword evidence="2" id="KW-0479">Metal-binding</keyword>
<evidence type="ECO:0000256" key="2">
    <source>
        <dbReference type="PIRSR" id="PIRSR602401-1"/>
    </source>
</evidence>
<dbReference type="InterPro" id="IPR050121">
    <property type="entry name" value="Cytochrome_P450_monoxygenase"/>
</dbReference>
<reference evidence="3 4" key="1">
    <citation type="submission" date="2023-08" db="EMBL/GenBank/DDBJ databases">
        <title>Black Yeasts Isolated from many extreme environments.</title>
        <authorList>
            <person name="Coleine C."/>
            <person name="Stajich J.E."/>
            <person name="Selbmann L."/>
        </authorList>
    </citation>
    <scope>NUCLEOTIDE SEQUENCE [LARGE SCALE GENOMIC DNA]</scope>
    <source>
        <strain evidence="3 4">CCFEE 5792</strain>
    </source>
</reference>
<dbReference type="Gene3D" id="1.10.630.10">
    <property type="entry name" value="Cytochrome P450"/>
    <property type="match status" value="1"/>
</dbReference>
<dbReference type="InterPro" id="IPR036396">
    <property type="entry name" value="Cyt_P450_sf"/>
</dbReference>
<feature type="binding site" description="axial binding residue" evidence="2">
    <location>
        <position position="510"/>
    </location>
    <ligand>
        <name>heme</name>
        <dbReference type="ChEBI" id="CHEBI:30413"/>
    </ligand>
    <ligandPart>
        <name>Fe</name>
        <dbReference type="ChEBI" id="CHEBI:18248"/>
    </ligandPart>
</feature>
<dbReference type="CDD" id="cd11070">
    <property type="entry name" value="CYP56-like"/>
    <property type="match status" value="1"/>
</dbReference>
<evidence type="ECO:0000256" key="1">
    <source>
        <dbReference type="ARBA" id="ARBA00010617"/>
    </source>
</evidence>
<dbReference type="PANTHER" id="PTHR24305:SF166">
    <property type="entry name" value="CYTOCHROME P450 12A4, MITOCHONDRIAL-RELATED"/>
    <property type="match status" value="1"/>
</dbReference>
<dbReference type="Proteomes" id="UP001358417">
    <property type="component" value="Unassembled WGS sequence"/>
</dbReference>
<keyword evidence="4" id="KW-1185">Reference proteome</keyword>
<dbReference type="GO" id="GO:0016705">
    <property type="term" value="F:oxidoreductase activity, acting on paired donors, with incorporation or reduction of molecular oxygen"/>
    <property type="evidence" value="ECO:0007669"/>
    <property type="project" value="InterPro"/>
</dbReference>
<evidence type="ECO:0008006" key="5">
    <source>
        <dbReference type="Google" id="ProtNLM"/>
    </source>
</evidence>
<keyword evidence="2" id="KW-0349">Heme</keyword>
<dbReference type="PRINTS" id="PR00463">
    <property type="entry name" value="EP450I"/>
</dbReference>
<dbReference type="PANTHER" id="PTHR24305">
    <property type="entry name" value="CYTOCHROME P450"/>
    <property type="match status" value="1"/>
</dbReference>
<organism evidence="3 4">
    <name type="scientific">Exophiala bonariae</name>
    <dbReference type="NCBI Taxonomy" id="1690606"/>
    <lineage>
        <taxon>Eukaryota</taxon>
        <taxon>Fungi</taxon>
        <taxon>Dikarya</taxon>
        <taxon>Ascomycota</taxon>
        <taxon>Pezizomycotina</taxon>
        <taxon>Eurotiomycetes</taxon>
        <taxon>Chaetothyriomycetidae</taxon>
        <taxon>Chaetothyriales</taxon>
        <taxon>Herpotrichiellaceae</taxon>
        <taxon>Exophiala</taxon>
    </lineage>
</organism>
<dbReference type="InterPro" id="IPR001128">
    <property type="entry name" value="Cyt_P450"/>
</dbReference>
<name>A0AAV9N8T5_9EURO</name>
<dbReference type="SUPFAM" id="SSF48264">
    <property type="entry name" value="Cytochrome P450"/>
    <property type="match status" value="1"/>
</dbReference>
<dbReference type="EMBL" id="JAVRRD010000014">
    <property type="protein sequence ID" value="KAK5051955.1"/>
    <property type="molecule type" value="Genomic_DNA"/>
</dbReference>
<keyword evidence="2" id="KW-0408">Iron</keyword>
<accession>A0AAV9N8T5</accession>
<dbReference type="PRINTS" id="PR00385">
    <property type="entry name" value="P450"/>
</dbReference>